<reference evidence="8 9" key="1">
    <citation type="journal article" date="2007" name="Proc. Natl. Acad. Sci. U.S.A.">
        <title>Dandruff-associated Malassezia genomes reveal convergent and divergent virulence traits shared with plant and human fungal pathogens.</title>
        <authorList>
            <person name="Xu J."/>
            <person name="Saunders C.W."/>
            <person name="Hu P."/>
            <person name="Grant R.A."/>
            <person name="Boekhout T."/>
            <person name="Kuramae E.E."/>
            <person name="Kronstad J.W."/>
            <person name="Deangelis Y.M."/>
            <person name="Reeder N.L."/>
            <person name="Johnstone K.R."/>
            <person name="Leland M."/>
            <person name="Fieno A.M."/>
            <person name="Begley W.M."/>
            <person name="Sun Y."/>
            <person name="Lacey M.P."/>
            <person name="Chaudhary T."/>
            <person name="Keough T."/>
            <person name="Chu L."/>
            <person name="Sears R."/>
            <person name="Yuan B."/>
            <person name="Dawson T.L.Jr."/>
        </authorList>
    </citation>
    <scope>NUCLEOTIDE SEQUENCE [LARGE SCALE GENOMIC DNA]</scope>
    <source>
        <strain evidence="9">ATCC MYA-4612 / CBS 7966</strain>
    </source>
</reference>
<dbReference type="GO" id="GO:0046872">
    <property type="term" value="F:metal ion binding"/>
    <property type="evidence" value="ECO:0007669"/>
    <property type="project" value="UniProtKB-KW"/>
</dbReference>
<dbReference type="GO" id="GO:0017136">
    <property type="term" value="F:histone deacetylase activity, NAD-dependent"/>
    <property type="evidence" value="ECO:0007669"/>
    <property type="project" value="TreeGrafter"/>
</dbReference>
<dbReference type="Gene3D" id="3.40.50.1220">
    <property type="entry name" value="TPP-binding domain"/>
    <property type="match status" value="1"/>
</dbReference>
<dbReference type="PANTHER" id="PTHR11085">
    <property type="entry name" value="NAD-DEPENDENT PROTEIN DEACYLASE SIRTUIN-5, MITOCHONDRIAL-RELATED"/>
    <property type="match status" value="1"/>
</dbReference>
<evidence type="ECO:0000313" key="8">
    <source>
        <dbReference type="EMBL" id="EDP42045.1"/>
    </source>
</evidence>
<feature type="compositionally biased region" description="Basic and acidic residues" evidence="6">
    <location>
        <begin position="599"/>
        <end position="608"/>
    </location>
</feature>
<evidence type="ECO:0000256" key="5">
    <source>
        <dbReference type="PROSITE-ProRule" id="PRU00236"/>
    </source>
</evidence>
<feature type="region of interest" description="Disordered" evidence="6">
    <location>
        <begin position="585"/>
        <end position="626"/>
    </location>
</feature>
<feature type="compositionally biased region" description="Basic and acidic residues" evidence="6">
    <location>
        <begin position="339"/>
        <end position="352"/>
    </location>
</feature>
<dbReference type="GeneID" id="5853565"/>
<dbReference type="Proteomes" id="UP000008837">
    <property type="component" value="Unassembled WGS sequence"/>
</dbReference>
<dbReference type="PANTHER" id="PTHR11085:SF15">
    <property type="entry name" value="NAD-DEPENDENT HISTONE DEACETYLASE HST4"/>
    <property type="match status" value="1"/>
</dbReference>
<dbReference type="VEuPathDB" id="FungiDB:MGL_3726"/>
<dbReference type="OMA" id="CQTCTHS"/>
<evidence type="ECO:0000259" key="7">
    <source>
        <dbReference type="PROSITE" id="PS50305"/>
    </source>
</evidence>
<dbReference type="AlphaFoldDB" id="A8QAG7"/>
<dbReference type="InterPro" id="IPR026590">
    <property type="entry name" value="Ssirtuin_cat_dom"/>
</dbReference>
<dbReference type="PROSITE" id="PS50305">
    <property type="entry name" value="SIRTUIN"/>
    <property type="match status" value="1"/>
</dbReference>
<dbReference type="Pfam" id="PF02146">
    <property type="entry name" value="SIR2"/>
    <property type="match status" value="1"/>
</dbReference>
<dbReference type="GO" id="GO:0005739">
    <property type="term" value="C:mitochondrion"/>
    <property type="evidence" value="ECO:0007669"/>
    <property type="project" value="UniProtKB-SubCell"/>
</dbReference>
<dbReference type="GO" id="GO:0031934">
    <property type="term" value="C:mating-type region heterochromatin"/>
    <property type="evidence" value="ECO:0007669"/>
    <property type="project" value="TreeGrafter"/>
</dbReference>
<dbReference type="InterPro" id="IPR029035">
    <property type="entry name" value="DHS-like_NAD/FAD-binding_dom"/>
</dbReference>
<gene>
    <name evidence="8" type="ORF">MGL_3726</name>
</gene>
<feature type="binding site" evidence="5">
    <location>
        <position position="278"/>
    </location>
    <ligand>
        <name>Zn(2+)</name>
        <dbReference type="ChEBI" id="CHEBI:29105"/>
    </ligand>
</feature>
<feature type="compositionally biased region" description="Low complexity" evidence="6">
    <location>
        <begin position="539"/>
        <end position="570"/>
    </location>
</feature>
<evidence type="ECO:0000256" key="2">
    <source>
        <dbReference type="ARBA" id="ARBA00006924"/>
    </source>
</evidence>
<dbReference type="InParanoid" id="A8QAG7"/>
<feature type="domain" description="Deacetylase sirtuin-type" evidence="7">
    <location>
        <begin position="45"/>
        <end position="505"/>
    </location>
</feature>
<keyword evidence="4" id="KW-0520">NAD</keyword>
<dbReference type="GO" id="GO:0006282">
    <property type="term" value="P:regulation of DNA repair"/>
    <property type="evidence" value="ECO:0007669"/>
    <property type="project" value="TreeGrafter"/>
</dbReference>
<feature type="binding site" evidence="5">
    <location>
        <position position="244"/>
    </location>
    <ligand>
        <name>Zn(2+)</name>
        <dbReference type="ChEBI" id="CHEBI:29105"/>
    </ligand>
</feature>
<keyword evidence="5" id="KW-0479">Metal-binding</keyword>
<dbReference type="Gene3D" id="3.30.1600.10">
    <property type="entry name" value="SIR2/SIRT2 'Small Domain"/>
    <property type="match status" value="1"/>
</dbReference>
<dbReference type="EMBL" id="AAYY01000014">
    <property type="protein sequence ID" value="EDP42045.1"/>
    <property type="molecule type" value="Genomic_DNA"/>
</dbReference>
<dbReference type="InterPro" id="IPR050134">
    <property type="entry name" value="NAD-dep_sirtuin_deacylases"/>
</dbReference>
<dbReference type="InterPro" id="IPR003000">
    <property type="entry name" value="Sirtuin"/>
</dbReference>
<feature type="binding site" evidence="5">
    <location>
        <position position="247"/>
    </location>
    <ligand>
        <name>Zn(2+)</name>
        <dbReference type="ChEBI" id="CHEBI:29105"/>
    </ligand>
</feature>
<comment type="caution">
    <text evidence="8">The sequence shown here is derived from an EMBL/GenBank/DDBJ whole genome shotgun (WGS) entry which is preliminary data.</text>
</comment>
<organism evidence="8 9">
    <name type="scientific">Malassezia globosa (strain ATCC MYA-4612 / CBS 7966)</name>
    <name type="common">Dandruff-associated fungus</name>
    <dbReference type="NCBI Taxonomy" id="425265"/>
    <lineage>
        <taxon>Eukaryota</taxon>
        <taxon>Fungi</taxon>
        <taxon>Dikarya</taxon>
        <taxon>Basidiomycota</taxon>
        <taxon>Ustilaginomycotina</taxon>
        <taxon>Malasseziomycetes</taxon>
        <taxon>Malasseziales</taxon>
        <taxon>Malasseziaceae</taxon>
        <taxon>Malassezia</taxon>
    </lineage>
</organism>
<feature type="region of interest" description="Disordered" evidence="6">
    <location>
        <begin position="509"/>
        <end position="572"/>
    </location>
</feature>
<feature type="active site" description="Proton acceptor" evidence="5">
    <location>
        <position position="236"/>
    </location>
</feature>
<dbReference type="GO" id="GO:0000122">
    <property type="term" value="P:negative regulation of transcription by RNA polymerase II"/>
    <property type="evidence" value="ECO:0007669"/>
    <property type="project" value="TreeGrafter"/>
</dbReference>
<keyword evidence="5" id="KW-0862">Zinc</keyword>
<dbReference type="InterPro" id="IPR026591">
    <property type="entry name" value="Sirtuin_cat_small_dom_sf"/>
</dbReference>
<dbReference type="GO" id="GO:0070403">
    <property type="term" value="F:NAD+ binding"/>
    <property type="evidence" value="ECO:0007669"/>
    <property type="project" value="InterPro"/>
</dbReference>
<keyword evidence="9" id="KW-1185">Reference proteome</keyword>
<evidence type="ECO:0000256" key="6">
    <source>
        <dbReference type="SAM" id="MobiDB-lite"/>
    </source>
</evidence>
<dbReference type="RefSeq" id="XP_001729259.1">
    <property type="nucleotide sequence ID" value="XM_001729207.1"/>
</dbReference>
<feature type="region of interest" description="Disordered" evidence="6">
    <location>
        <begin position="329"/>
        <end position="361"/>
    </location>
</feature>
<dbReference type="FunCoup" id="A8QAG7">
    <property type="interactions" value="43"/>
</dbReference>
<evidence type="ECO:0000256" key="1">
    <source>
        <dbReference type="ARBA" id="ARBA00004173"/>
    </source>
</evidence>
<name>A8QAG7_MALGO</name>
<dbReference type="GO" id="GO:0005634">
    <property type="term" value="C:nucleus"/>
    <property type="evidence" value="ECO:0007669"/>
    <property type="project" value="TreeGrafter"/>
</dbReference>
<dbReference type="STRING" id="425265.A8QAG7"/>
<feature type="binding site" evidence="5">
    <location>
        <position position="330"/>
    </location>
    <ligand>
        <name>Zn(2+)</name>
        <dbReference type="ChEBI" id="CHEBI:29105"/>
    </ligand>
</feature>
<evidence type="ECO:0000256" key="3">
    <source>
        <dbReference type="ARBA" id="ARBA00022679"/>
    </source>
</evidence>
<comment type="subcellular location">
    <subcellularLocation>
        <location evidence="1">Mitochondrion</location>
    </subcellularLocation>
</comment>
<comment type="similarity">
    <text evidence="2">Belongs to the sirtuin family. Class I subfamily.</text>
</comment>
<dbReference type="KEGG" id="mgl:MGL_3726"/>
<evidence type="ECO:0000256" key="4">
    <source>
        <dbReference type="ARBA" id="ARBA00023027"/>
    </source>
</evidence>
<dbReference type="SUPFAM" id="SSF52467">
    <property type="entry name" value="DHS-like NAD/FAD-binding domain"/>
    <property type="match status" value="2"/>
</dbReference>
<dbReference type="GO" id="GO:0031508">
    <property type="term" value="P:pericentric heterochromatin formation"/>
    <property type="evidence" value="ECO:0007669"/>
    <property type="project" value="TreeGrafter"/>
</dbReference>
<dbReference type="GO" id="GO:1990414">
    <property type="term" value="P:replication-born double-strand break repair via sister chromatid exchange"/>
    <property type="evidence" value="ECO:0007669"/>
    <property type="project" value="TreeGrafter"/>
</dbReference>
<proteinExistence type="inferred from homology"/>
<keyword evidence="3" id="KW-0808">Transferase</keyword>
<dbReference type="OrthoDB" id="2919105at2759"/>
<sequence>MSELAAASPSAGPSPSVVDAPLTTRLPYNVPQDNDIQIPAYARISTRAEHDLRRLYEAVRQARRITVVCGAGVSVSSPANIPDFRSASGLFATLKKRYPESGLSSGKDLFDARLFQSESSTAFFNSMIAELKDLSDAAQPTLFHHMLKRLDREGRLQRVYTQNIDGLEEKAGLTLGFGSPGASIPTSKRKREPVMRTQSRQHLFARSQSDSSVMHGSSTQDRGACQPLFPRAIPLHGSLASMTCVLCSHKLRLERNQTQAEQALHSLHHGEPVWCEQCEITDQLRTEAGLRSRGIGRMKVDVVLYNGENETAEHVGACVERDLLGLRDPCEPDVPETPAETRARERRERQARESANPADAGLGLSVLSGEIKAEDALASAFNEEATDPAVVEQSRRPRRLKPLPPDLLIVAGTSLKVPGTKRIVREFAKACHSRDSERKKEPPVRTVYLNYDFPSAASEWTGVFDMWVQGDVQQASVGLCTPLESKAAAGADPLVESLVAQHSWHAYPQTPSLQGSKKRLDSFQEPVSVSTPASSYKRQLQSLPQSQSLSQLQSQSQSQSQAQAQAQQQSRKVLKKTPVAQLGMVSGKLSSFSASRTGKAIDIHENRSIRAQPQPHIQSKDKQPRT</sequence>
<accession>A8QAG7</accession>
<feature type="compositionally biased region" description="Polar residues" evidence="6">
    <location>
        <begin position="525"/>
        <end position="538"/>
    </location>
</feature>
<protein>
    <recommendedName>
        <fullName evidence="7">Deacetylase sirtuin-type domain-containing protein</fullName>
    </recommendedName>
</protein>
<evidence type="ECO:0000313" key="9">
    <source>
        <dbReference type="Proteomes" id="UP000008837"/>
    </source>
</evidence>